<dbReference type="RefSeq" id="WP_099143202.1">
    <property type="nucleotide sequence ID" value="NZ_CAWNOR010000068.1"/>
</dbReference>
<dbReference type="OrthoDB" id="6636741at2"/>
<evidence type="ECO:0000313" key="1">
    <source>
        <dbReference type="EMBL" id="PHM69407.1"/>
    </source>
</evidence>
<reference evidence="1 2" key="1">
    <citation type="journal article" date="2017" name="Nat. Microbiol.">
        <title>Natural product diversity associated with the nematode symbionts Photorhabdus and Xenorhabdus.</title>
        <authorList>
            <person name="Tobias N.J."/>
            <person name="Wolff H."/>
            <person name="Djahanschiri B."/>
            <person name="Grundmann F."/>
            <person name="Kronenwerth M."/>
            <person name="Shi Y.M."/>
            <person name="Simonyi S."/>
            <person name="Grun P."/>
            <person name="Shapiro-Ilan D."/>
            <person name="Pidot S.J."/>
            <person name="Stinear T.P."/>
            <person name="Ebersberger I."/>
            <person name="Bode H.B."/>
        </authorList>
    </citation>
    <scope>NUCLEOTIDE SEQUENCE [LARGE SCALE GENOMIC DNA]</scope>
    <source>
        <strain evidence="1 2">DSM 17907</strain>
    </source>
</reference>
<dbReference type="EMBL" id="NJCX01000033">
    <property type="protein sequence ID" value="PHM69407.1"/>
    <property type="molecule type" value="Genomic_DNA"/>
</dbReference>
<name>A0A2D0L1V2_9GAMM</name>
<gene>
    <name evidence="1" type="ORF">Xkoz_03431</name>
</gene>
<accession>A0A2D0L1V2</accession>
<dbReference type="AlphaFoldDB" id="A0A2D0L1V2"/>
<dbReference type="Proteomes" id="UP000221101">
    <property type="component" value="Unassembled WGS sequence"/>
</dbReference>
<proteinExistence type="predicted"/>
<organism evidence="1 2">
    <name type="scientific">Xenorhabdus kozodoii</name>
    <dbReference type="NCBI Taxonomy" id="351676"/>
    <lineage>
        <taxon>Bacteria</taxon>
        <taxon>Pseudomonadati</taxon>
        <taxon>Pseudomonadota</taxon>
        <taxon>Gammaproteobacteria</taxon>
        <taxon>Enterobacterales</taxon>
        <taxon>Morganellaceae</taxon>
        <taxon>Xenorhabdus</taxon>
    </lineage>
</organism>
<comment type="caution">
    <text evidence="1">The sequence shown here is derived from an EMBL/GenBank/DDBJ whole genome shotgun (WGS) entry which is preliminary data.</text>
</comment>
<protein>
    <submittedName>
        <fullName evidence="1">Uncharacterized protein</fullName>
    </submittedName>
</protein>
<sequence length="116" mass="13047">MVKSFKDNEYKTVVTTEDVVLYRTFGGYAKIDGGFVTTLPAKNKIQAKIDTALLPEWKNTRQYESTIIVPAGTKLQIGKVKEQFTRSGTKLEGGADQVILPLNYPMSWVKDVRFVD</sequence>
<evidence type="ECO:0000313" key="2">
    <source>
        <dbReference type="Proteomes" id="UP000221101"/>
    </source>
</evidence>
<keyword evidence="2" id="KW-1185">Reference proteome</keyword>